<comment type="caution">
    <text evidence="11">The sequence shown here is derived from an EMBL/GenBank/DDBJ whole genome shotgun (WGS) entry which is preliminary data.</text>
</comment>
<dbReference type="Proteomes" id="UP000325598">
    <property type="component" value="Unassembled WGS sequence"/>
</dbReference>
<evidence type="ECO:0000256" key="3">
    <source>
        <dbReference type="ARBA" id="ARBA00012572"/>
    </source>
</evidence>
<proteinExistence type="inferred from homology"/>
<dbReference type="SUPFAM" id="SSF51366">
    <property type="entry name" value="Ribulose-phoshate binding barrel"/>
    <property type="match status" value="1"/>
</dbReference>
<dbReference type="UniPathway" id="UPA00035">
    <property type="reaction ID" value="UER00042"/>
</dbReference>
<organism evidence="11 12">
    <name type="scientific">Streptomyces angustmyceticus</name>
    <dbReference type="NCBI Taxonomy" id="285578"/>
    <lineage>
        <taxon>Bacteria</taxon>
        <taxon>Bacillati</taxon>
        <taxon>Actinomycetota</taxon>
        <taxon>Actinomycetes</taxon>
        <taxon>Kitasatosporales</taxon>
        <taxon>Streptomycetaceae</taxon>
        <taxon>Streptomyces</taxon>
    </lineage>
</organism>
<name>A0A5J4LHI9_9ACTN</name>
<evidence type="ECO:0000256" key="6">
    <source>
        <dbReference type="ARBA" id="ARBA00022822"/>
    </source>
</evidence>
<dbReference type="PANTHER" id="PTHR42894">
    <property type="entry name" value="N-(5'-PHOSPHORIBOSYL)ANTHRANILATE ISOMERASE"/>
    <property type="match status" value="1"/>
</dbReference>
<comment type="catalytic activity">
    <reaction evidence="1 9">
        <text>N-(5-phospho-beta-D-ribosyl)anthranilate = 1-(2-carboxyphenylamino)-1-deoxy-D-ribulose 5-phosphate</text>
        <dbReference type="Rhea" id="RHEA:21540"/>
        <dbReference type="ChEBI" id="CHEBI:18277"/>
        <dbReference type="ChEBI" id="CHEBI:58613"/>
        <dbReference type="EC" id="5.3.1.24"/>
    </reaction>
</comment>
<dbReference type="OrthoDB" id="3243379at2"/>
<dbReference type="InterPro" id="IPR011060">
    <property type="entry name" value="RibuloseP-bd_barrel"/>
</dbReference>
<dbReference type="InterPro" id="IPR001240">
    <property type="entry name" value="PRAI_dom"/>
</dbReference>
<dbReference type="RefSeq" id="WP_086717286.1">
    <property type="nucleotide sequence ID" value="NZ_BLAG01000009.1"/>
</dbReference>
<evidence type="ECO:0000256" key="5">
    <source>
        <dbReference type="ARBA" id="ARBA00022605"/>
    </source>
</evidence>
<keyword evidence="12" id="KW-1185">Reference proteome</keyword>
<keyword evidence="7 9" id="KW-0057">Aromatic amino acid biosynthesis</keyword>
<gene>
    <name evidence="9 11" type="primary">trpF</name>
    <name evidence="11" type="ORF">San01_34930</name>
</gene>
<reference evidence="11 12" key="1">
    <citation type="submission" date="2019-10" db="EMBL/GenBank/DDBJ databases">
        <title>Whole genome shotgun sequence of Streptomyces angustmyceticus NBRC 3934.</title>
        <authorList>
            <person name="Hosoyama A."/>
            <person name="Ichikawa N."/>
            <person name="Kimura A."/>
            <person name="Kitahashi Y."/>
            <person name="Komaki H."/>
            <person name="Uohara A."/>
        </authorList>
    </citation>
    <scope>NUCLEOTIDE SEQUENCE [LARGE SCALE GENOMIC DNA]</scope>
    <source>
        <strain evidence="11 12">NBRC 3934</strain>
    </source>
</reference>
<dbReference type="EMBL" id="BLAG01000009">
    <property type="protein sequence ID" value="GES31006.1"/>
    <property type="molecule type" value="Genomic_DNA"/>
</dbReference>
<dbReference type="GeneID" id="96752380"/>
<evidence type="ECO:0000256" key="8">
    <source>
        <dbReference type="ARBA" id="ARBA00023235"/>
    </source>
</evidence>
<evidence type="ECO:0000313" key="11">
    <source>
        <dbReference type="EMBL" id="GES31006.1"/>
    </source>
</evidence>
<dbReference type="EC" id="5.3.1.24" evidence="3 9"/>
<keyword evidence="8 9" id="KW-0413">Isomerase</keyword>
<dbReference type="InterPro" id="IPR044643">
    <property type="entry name" value="TrpF_fam"/>
</dbReference>
<dbReference type="Gene3D" id="3.20.20.70">
    <property type="entry name" value="Aldolase class I"/>
    <property type="match status" value="1"/>
</dbReference>
<dbReference type="GO" id="GO:0000162">
    <property type="term" value="P:L-tryptophan biosynthetic process"/>
    <property type="evidence" value="ECO:0007669"/>
    <property type="project" value="UniProtKB-UniRule"/>
</dbReference>
<evidence type="ECO:0000313" key="12">
    <source>
        <dbReference type="Proteomes" id="UP000325598"/>
    </source>
</evidence>
<sequence>MHTPLFIKVCGLRTEQAVDTAVREGADAIGFVFSDSPRQVDASTARALARRAPEGLLTVGVFRNQPLDDVRALAERSGVRAVQLHGDEDRGYYDALGAAGWTTIRGTAVRDRVPRRGELGEDLLLLDAAVPGAGVPWDWSGDRFTPPEGKWLLAGGLTPHNVQDAVRATSPWGVDVSSGIESRRGVKDPALITSFLRAARTADRPRPRPEGRPA</sequence>
<accession>A0A5J4LHI9</accession>
<protein>
    <recommendedName>
        <fullName evidence="4 9">N-(5'-phosphoribosyl)anthranilate isomerase</fullName>
        <shortName evidence="9">PRAI</shortName>
        <ecNumber evidence="3 9">5.3.1.24</ecNumber>
    </recommendedName>
</protein>
<dbReference type="Pfam" id="PF00697">
    <property type="entry name" value="PRAI"/>
    <property type="match status" value="1"/>
</dbReference>
<dbReference type="PANTHER" id="PTHR42894:SF1">
    <property type="entry name" value="N-(5'-PHOSPHORIBOSYL)ANTHRANILATE ISOMERASE"/>
    <property type="match status" value="1"/>
</dbReference>
<dbReference type="GO" id="GO:0004640">
    <property type="term" value="F:phosphoribosylanthranilate isomerase activity"/>
    <property type="evidence" value="ECO:0007669"/>
    <property type="project" value="UniProtKB-UniRule"/>
</dbReference>
<evidence type="ECO:0000259" key="10">
    <source>
        <dbReference type="Pfam" id="PF00697"/>
    </source>
</evidence>
<dbReference type="HAMAP" id="MF_00135">
    <property type="entry name" value="PRAI"/>
    <property type="match status" value="1"/>
</dbReference>
<evidence type="ECO:0000256" key="9">
    <source>
        <dbReference type="HAMAP-Rule" id="MF_00135"/>
    </source>
</evidence>
<dbReference type="InterPro" id="IPR013785">
    <property type="entry name" value="Aldolase_TIM"/>
</dbReference>
<feature type="domain" description="N-(5'phosphoribosyl) anthranilate isomerase (PRAI)" evidence="10">
    <location>
        <begin position="8"/>
        <end position="196"/>
    </location>
</feature>
<comment type="similarity">
    <text evidence="9">Belongs to the TrpF family.</text>
</comment>
<keyword evidence="5 9" id="KW-0028">Amino-acid biosynthesis</keyword>
<keyword evidence="6 9" id="KW-0822">Tryptophan biosynthesis</keyword>
<evidence type="ECO:0000256" key="7">
    <source>
        <dbReference type="ARBA" id="ARBA00023141"/>
    </source>
</evidence>
<dbReference type="AlphaFoldDB" id="A0A5J4LHI9"/>
<evidence type="ECO:0000256" key="1">
    <source>
        <dbReference type="ARBA" id="ARBA00001164"/>
    </source>
</evidence>
<dbReference type="CDD" id="cd00405">
    <property type="entry name" value="PRAI"/>
    <property type="match status" value="1"/>
</dbReference>
<evidence type="ECO:0000256" key="2">
    <source>
        <dbReference type="ARBA" id="ARBA00004664"/>
    </source>
</evidence>
<evidence type="ECO:0000256" key="4">
    <source>
        <dbReference type="ARBA" id="ARBA00022272"/>
    </source>
</evidence>
<comment type="pathway">
    <text evidence="2 9">Amino-acid biosynthesis; L-tryptophan biosynthesis; L-tryptophan from chorismate: step 3/5.</text>
</comment>